<feature type="region of interest" description="Disordered" evidence="1">
    <location>
        <begin position="11"/>
        <end position="115"/>
    </location>
</feature>
<evidence type="ECO:0000256" key="1">
    <source>
        <dbReference type="SAM" id="MobiDB-lite"/>
    </source>
</evidence>
<name>B8BPB1_ORYSI</name>
<sequence>MEFVILPPAATSIMTGGASPGKNHLLKRSGKIPREERRRNEHRRDGRGGVRRDLEATATATAWFSPPAATFSPPHYISPAAATTEGKMEVADSAAPRDGGDLISDFPGAALQLHR</sequence>
<accession>B8BPB1</accession>
<evidence type="ECO:0000313" key="3">
    <source>
        <dbReference type="Proteomes" id="UP000007015"/>
    </source>
</evidence>
<protein>
    <submittedName>
        <fullName evidence="2">Uncharacterized protein</fullName>
    </submittedName>
</protein>
<reference evidence="2 3" key="1">
    <citation type="journal article" date="2005" name="PLoS Biol.">
        <title>The genomes of Oryza sativa: a history of duplications.</title>
        <authorList>
            <person name="Yu J."/>
            <person name="Wang J."/>
            <person name="Lin W."/>
            <person name="Li S."/>
            <person name="Li H."/>
            <person name="Zhou J."/>
            <person name="Ni P."/>
            <person name="Dong W."/>
            <person name="Hu S."/>
            <person name="Zeng C."/>
            <person name="Zhang J."/>
            <person name="Zhang Y."/>
            <person name="Li R."/>
            <person name="Xu Z."/>
            <person name="Li S."/>
            <person name="Li X."/>
            <person name="Zheng H."/>
            <person name="Cong L."/>
            <person name="Lin L."/>
            <person name="Yin J."/>
            <person name="Geng J."/>
            <person name="Li G."/>
            <person name="Shi J."/>
            <person name="Liu J."/>
            <person name="Lv H."/>
            <person name="Li J."/>
            <person name="Wang J."/>
            <person name="Deng Y."/>
            <person name="Ran L."/>
            <person name="Shi X."/>
            <person name="Wang X."/>
            <person name="Wu Q."/>
            <person name="Li C."/>
            <person name="Ren X."/>
            <person name="Wang J."/>
            <person name="Wang X."/>
            <person name="Li D."/>
            <person name="Liu D."/>
            <person name="Zhang X."/>
            <person name="Ji Z."/>
            <person name="Zhao W."/>
            <person name="Sun Y."/>
            <person name="Zhang Z."/>
            <person name="Bao J."/>
            <person name="Han Y."/>
            <person name="Dong L."/>
            <person name="Ji J."/>
            <person name="Chen P."/>
            <person name="Wu S."/>
            <person name="Liu J."/>
            <person name="Xiao Y."/>
            <person name="Bu D."/>
            <person name="Tan J."/>
            <person name="Yang L."/>
            <person name="Ye C."/>
            <person name="Zhang J."/>
            <person name="Xu J."/>
            <person name="Zhou Y."/>
            <person name="Yu Y."/>
            <person name="Zhang B."/>
            <person name="Zhuang S."/>
            <person name="Wei H."/>
            <person name="Liu B."/>
            <person name="Lei M."/>
            <person name="Yu H."/>
            <person name="Li Y."/>
            <person name="Xu H."/>
            <person name="Wei S."/>
            <person name="He X."/>
            <person name="Fang L."/>
            <person name="Zhang Z."/>
            <person name="Zhang Y."/>
            <person name="Huang X."/>
            <person name="Su Z."/>
            <person name="Tong W."/>
            <person name="Li J."/>
            <person name="Tong Z."/>
            <person name="Li S."/>
            <person name="Ye J."/>
            <person name="Wang L."/>
            <person name="Fang L."/>
            <person name="Lei T."/>
            <person name="Chen C."/>
            <person name="Chen H."/>
            <person name="Xu Z."/>
            <person name="Li H."/>
            <person name="Huang H."/>
            <person name="Zhang F."/>
            <person name="Xu H."/>
            <person name="Li N."/>
            <person name="Zhao C."/>
            <person name="Li S."/>
            <person name="Dong L."/>
            <person name="Huang Y."/>
            <person name="Li L."/>
            <person name="Xi Y."/>
            <person name="Qi Q."/>
            <person name="Li W."/>
            <person name="Zhang B."/>
            <person name="Hu W."/>
            <person name="Zhang Y."/>
            <person name="Tian X."/>
            <person name="Jiao Y."/>
            <person name="Liang X."/>
            <person name="Jin J."/>
            <person name="Gao L."/>
            <person name="Zheng W."/>
            <person name="Hao B."/>
            <person name="Liu S."/>
            <person name="Wang W."/>
            <person name="Yuan L."/>
            <person name="Cao M."/>
            <person name="McDermott J."/>
            <person name="Samudrala R."/>
            <person name="Wang J."/>
            <person name="Wong G.K."/>
            <person name="Yang H."/>
        </authorList>
    </citation>
    <scope>NUCLEOTIDE SEQUENCE [LARGE SCALE GENOMIC DNA]</scope>
    <source>
        <strain evidence="3">cv. 93-11</strain>
    </source>
</reference>
<keyword evidence="3" id="KW-1185">Reference proteome</keyword>
<dbReference type="Gramene" id="BGIOSGA037285-TA">
    <property type="protein sequence ID" value="BGIOSGA037285-PA"/>
    <property type="gene ID" value="BGIOSGA037285"/>
</dbReference>
<dbReference type="EMBL" id="CM000137">
    <property type="protein sequence ID" value="EEC69159.1"/>
    <property type="molecule type" value="Genomic_DNA"/>
</dbReference>
<gene>
    <name evidence="2" type="ORF">OsI_38102</name>
</gene>
<evidence type="ECO:0000313" key="2">
    <source>
        <dbReference type="EMBL" id="EEC69159.1"/>
    </source>
</evidence>
<proteinExistence type="predicted"/>
<feature type="compositionally biased region" description="Basic and acidic residues" evidence="1">
    <location>
        <begin position="32"/>
        <end position="55"/>
    </location>
</feature>
<dbReference type="HOGENOM" id="CLU_2112945_0_0_1"/>
<dbReference type="Proteomes" id="UP000007015">
    <property type="component" value="Chromosome 12"/>
</dbReference>
<dbReference type="AlphaFoldDB" id="B8BPB1"/>
<organism evidence="2 3">
    <name type="scientific">Oryza sativa subsp. indica</name>
    <name type="common">Rice</name>
    <dbReference type="NCBI Taxonomy" id="39946"/>
    <lineage>
        <taxon>Eukaryota</taxon>
        <taxon>Viridiplantae</taxon>
        <taxon>Streptophyta</taxon>
        <taxon>Embryophyta</taxon>
        <taxon>Tracheophyta</taxon>
        <taxon>Spermatophyta</taxon>
        <taxon>Magnoliopsida</taxon>
        <taxon>Liliopsida</taxon>
        <taxon>Poales</taxon>
        <taxon>Poaceae</taxon>
        <taxon>BOP clade</taxon>
        <taxon>Oryzoideae</taxon>
        <taxon>Oryzeae</taxon>
        <taxon>Oryzinae</taxon>
        <taxon>Oryza</taxon>
        <taxon>Oryza sativa</taxon>
    </lineage>
</organism>